<evidence type="ECO:0000313" key="2">
    <source>
        <dbReference type="Proteomes" id="UP001412067"/>
    </source>
</evidence>
<accession>A0ABR2LHY5</accession>
<evidence type="ECO:0000313" key="1">
    <source>
        <dbReference type="EMBL" id="KAK8941710.1"/>
    </source>
</evidence>
<reference evidence="1 2" key="1">
    <citation type="journal article" date="2022" name="Nat. Plants">
        <title>Genomes of leafy and leafless Platanthera orchids illuminate the evolution of mycoheterotrophy.</title>
        <authorList>
            <person name="Li M.H."/>
            <person name="Liu K.W."/>
            <person name="Li Z."/>
            <person name="Lu H.C."/>
            <person name="Ye Q.L."/>
            <person name="Zhang D."/>
            <person name="Wang J.Y."/>
            <person name="Li Y.F."/>
            <person name="Zhong Z.M."/>
            <person name="Liu X."/>
            <person name="Yu X."/>
            <person name="Liu D.K."/>
            <person name="Tu X.D."/>
            <person name="Liu B."/>
            <person name="Hao Y."/>
            <person name="Liao X.Y."/>
            <person name="Jiang Y.T."/>
            <person name="Sun W.H."/>
            <person name="Chen J."/>
            <person name="Chen Y.Q."/>
            <person name="Ai Y."/>
            <person name="Zhai J.W."/>
            <person name="Wu S.S."/>
            <person name="Zhou Z."/>
            <person name="Hsiao Y.Y."/>
            <person name="Wu W.L."/>
            <person name="Chen Y.Y."/>
            <person name="Lin Y.F."/>
            <person name="Hsu J.L."/>
            <person name="Li C.Y."/>
            <person name="Wang Z.W."/>
            <person name="Zhao X."/>
            <person name="Zhong W.Y."/>
            <person name="Ma X.K."/>
            <person name="Ma L."/>
            <person name="Huang J."/>
            <person name="Chen G.Z."/>
            <person name="Huang M.Z."/>
            <person name="Huang L."/>
            <person name="Peng D.H."/>
            <person name="Luo Y.B."/>
            <person name="Zou S.Q."/>
            <person name="Chen S.P."/>
            <person name="Lan S."/>
            <person name="Tsai W.C."/>
            <person name="Van de Peer Y."/>
            <person name="Liu Z.J."/>
        </authorList>
    </citation>
    <scope>NUCLEOTIDE SEQUENCE [LARGE SCALE GENOMIC DNA]</scope>
    <source>
        <strain evidence="1">Lor288</strain>
    </source>
</reference>
<keyword evidence="2" id="KW-1185">Reference proteome</keyword>
<gene>
    <name evidence="1" type="ORF">KSP40_PGU000341</name>
</gene>
<proteinExistence type="predicted"/>
<comment type="caution">
    <text evidence="1">The sequence shown here is derived from an EMBL/GenBank/DDBJ whole genome shotgun (WGS) entry which is preliminary data.</text>
</comment>
<name>A0ABR2LHY5_9ASPA</name>
<protein>
    <submittedName>
        <fullName evidence="1">Uncharacterized protein</fullName>
    </submittedName>
</protein>
<organism evidence="1 2">
    <name type="scientific">Platanthera guangdongensis</name>
    <dbReference type="NCBI Taxonomy" id="2320717"/>
    <lineage>
        <taxon>Eukaryota</taxon>
        <taxon>Viridiplantae</taxon>
        <taxon>Streptophyta</taxon>
        <taxon>Embryophyta</taxon>
        <taxon>Tracheophyta</taxon>
        <taxon>Spermatophyta</taxon>
        <taxon>Magnoliopsida</taxon>
        <taxon>Liliopsida</taxon>
        <taxon>Asparagales</taxon>
        <taxon>Orchidaceae</taxon>
        <taxon>Orchidoideae</taxon>
        <taxon>Orchideae</taxon>
        <taxon>Orchidinae</taxon>
        <taxon>Platanthera</taxon>
    </lineage>
</organism>
<dbReference type="EMBL" id="JBBWWR010000019">
    <property type="protein sequence ID" value="KAK8941710.1"/>
    <property type="molecule type" value="Genomic_DNA"/>
</dbReference>
<sequence>MGDLLGSPRGACLTIEFASSKGVVATNNLPVGRRWVWVLGLLPGSIAWSGDVTLSCYYTCIDLRDFWVVEEELVPELAYDELENEIYNEDAIPKIVEQNFITTLPTQNDEQIVITEPFVEHTDLENFGDERTADFDGVGDDFGG</sequence>
<dbReference type="Proteomes" id="UP001412067">
    <property type="component" value="Unassembled WGS sequence"/>
</dbReference>